<dbReference type="PANTHER" id="PTHR42930">
    <property type="entry name" value="PHOSPHATE-SPECIFIC TRANSPORT SYSTEM ACCESSORY PROTEIN PHOU"/>
    <property type="match status" value="1"/>
</dbReference>
<keyword evidence="1" id="KW-0592">Phosphate transport</keyword>
<comment type="subunit">
    <text evidence="1">Homodimer.</text>
</comment>
<dbReference type="Pfam" id="PF01895">
    <property type="entry name" value="PhoU"/>
    <property type="match status" value="2"/>
</dbReference>
<proteinExistence type="inferred from homology"/>
<feature type="domain" description="PhoU" evidence="2">
    <location>
        <begin position="21"/>
        <end position="105"/>
    </location>
</feature>
<evidence type="ECO:0000256" key="1">
    <source>
        <dbReference type="PIRNR" id="PIRNR003107"/>
    </source>
</evidence>
<comment type="caution">
    <text evidence="3">The sequence shown here is derived from an EMBL/GenBank/DDBJ whole genome shotgun (WGS) entry which is preliminary data.</text>
</comment>
<dbReference type="RefSeq" id="WP_022118544.1">
    <property type="nucleotide sequence ID" value="NZ_JAJEQE010000021.1"/>
</dbReference>
<gene>
    <name evidence="3" type="primary">phoU</name>
    <name evidence="3" type="ORF">LKD42_07580</name>
</gene>
<organism evidence="3 4">
    <name type="scientific">Hominisplanchenecus faecis</name>
    <dbReference type="NCBI Taxonomy" id="2885351"/>
    <lineage>
        <taxon>Bacteria</taxon>
        <taxon>Bacillati</taxon>
        <taxon>Bacillota</taxon>
        <taxon>Clostridia</taxon>
        <taxon>Lachnospirales</taxon>
        <taxon>Lachnospiraceae</taxon>
        <taxon>Hominisplanchenecus</taxon>
    </lineage>
</organism>
<comment type="subcellular location">
    <subcellularLocation>
        <location evidence="1">Cytoplasm</location>
    </subcellularLocation>
</comment>
<dbReference type="InterPro" id="IPR026022">
    <property type="entry name" value="PhoU_dom"/>
</dbReference>
<sequence>MSVRMNFEHELETLRENMDAMGKGIQQAFADLLSAIALNDLEELDRIQKNDRKINEMERKIEAECLLLLTRQQPVLASDLRIVSSVMKAVGDMERIGDHAADIADMAVRLNGISYKEYAPSMPEMLEETRKILCDGVELFMARDKEQAKEFYKRDDKIDDLFNQVKEELVACLKEGKKDTDACVDLLMVAKYLERIGDHAVNISEWEVFKETGSIKNERIL</sequence>
<name>A0ABS8EV92_9FIRM</name>
<dbReference type="SUPFAM" id="SSF109755">
    <property type="entry name" value="PhoU-like"/>
    <property type="match status" value="1"/>
</dbReference>
<comment type="similarity">
    <text evidence="1">Belongs to the PhoU family.</text>
</comment>
<evidence type="ECO:0000313" key="4">
    <source>
        <dbReference type="Proteomes" id="UP001299235"/>
    </source>
</evidence>
<evidence type="ECO:0000259" key="2">
    <source>
        <dbReference type="Pfam" id="PF01895"/>
    </source>
</evidence>
<reference evidence="3 4" key="1">
    <citation type="submission" date="2021-10" db="EMBL/GenBank/DDBJ databases">
        <title>Anaerobic single-cell dispensing facilitates the cultivation of human gut bacteria.</title>
        <authorList>
            <person name="Afrizal A."/>
        </authorList>
    </citation>
    <scope>NUCLEOTIDE SEQUENCE [LARGE SCALE GENOMIC DNA]</scope>
    <source>
        <strain evidence="3 4">CLA-AA-H246</strain>
    </source>
</reference>
<feature type="domain" description="PhoU" evidence="2">
    <location>
        <begin position="124"/>
        <end position="206"/>
    </location>
</feature>
<dbReference type="Proteomes" id="UP001299235">
    <property type="component" value="Unassembled WGS sequence"/>
</dbReference>
<keyword evidence="1" id="KW-0963">Cytoplasm</keyword>
<dbReference type="PANTHER" id="PTHR42930:SF3">
    <property type="entry name" value="PHOSPHATE-SPECIFIC TRANSPORT SYSTEM ACCESSORY PROTEIN PHOU"/>
    <property type="match status" value="1"/>
</dbReference>
<protein>
    <recommendedName>
        <fullName evidence="1">Phosphate-specific transport system accessory protein PhoU</fullName>
    </recommendedName>
</protein>
<dbReference type="PIRSF" id="PIRSF003107">
    <property type="entry name" value="PhoU"/>
    <property type="match status" value="1"/>
</dbReference>
<keyword evidence="1" id="KW-0813">Transport</keyword>
<comment type="function">
    <text evidence="1">Plays a role in the regulation of phosphate uptake.</text>
</comment>
<dbReference type="Gene3D" id="1.20.58.220">
    <property type="entry name" value="Phosphate transport system protein phou homolog 2, domain 2"/>
    <property type="match status" value="1"/>
</dbReference>
<dbReference type="NCBIfam" id="TIGR02135">
    <property type="entry name" value="phoU_full"/>
    <property type="match status" value="1"/>
</dbReference>
<dbReference type="EMBL" id="JAJEQE010000021">
    <property type="protein sequence ID" value="MCC2149116.1"/>
    <property type="molecule type" value="Genomic_DNA"/>
</dbReference>
<keyword evidence="4" id="KW-1185">Reference proteome</keyword>
<dbReference type="InterPro" id="IPR028366">
    <property type="entry name" value="PhoU"/>
</dbReference>
<evidence type="ECO:0000313" key="3">
    <source>
        <dbReference type="EMBL" id="MCC2149116.1"/>
    </source>
</evidence>
<accession>A0ABS8EV92</accession>
<dbReference type="InterPro" id="IPR038078">
    <property type="entry name" value="PhoU-like_sf"/>
</dbReference>